<name>A0ABR1KPY5_9PEZI</name>
<feature type="region of interest" description="Disordered" evidence="1">
    <location>
        <begin position="1"/>
        <end position="24"/>
    </location>
</feature>
<accession>A0ABR1KPY5</accession>
<reference evidence="2 3" key="1">
    <citation type="submission" date="2024-04" db="EMBL/GenBank/DDBJ databases">
        <title>Phyllosticta paracitricarpa is synonymous to the EU quarantine fungus P. citricarpa based on phylogenomic analyses.</title>
        <authorList>
            <consortium name="Lawrence Berkeley National Laboratory"/>
            <person name="Van Ingen-Buijs V.A."/>
            <person name="Van Westerhoven A.C."/>
            <person name="Haridas S."/>
            <person name="Skiadas P."/>
            <person name="Martin F."/>
            <person name="Groenewald J.Z."/>
            <person name="Crous P.W."/>
            <person name="Seidl M.F."/>
        </authorList>
    </citation>
    <scope>NUCLEOTIDE SEQUENCE [LARGE SCALE GENOMIC DNA]</scope>
    <source>
        <strain evidence="2 3">CBS 123371</strain>
    </source>
</reference>
<protein>
    <submittedName>
        <fullName evidence="2">Uncharacterized protein</fullName>
    </submittedName>
</protein>
<dbReference type="Proteomes" id="UP001363622">
    <property type="component" value="Unassembled WGS sequence"/>
</dbReference>
<evidence type="ECO:0000313" key="3">
    <source>
        <dbReference type="Proteomes" id="UP001363622"/>
    </source>
</evidence>
<evidence type="ECO:0000313" key="2">
    <source>
        <dbReference type="EMBL" id="KAK7518455.1"/>
    </source>
</evidence>
<proteinExistence type="predicted"/>
<comment type="caution">
    <text evidence="2">The sequence shown here is derived from an EMBL/GenBank/DDBJ whole genome shotgun (WGS) entry which is preliminary data.</text>
</comment>
<organism evidence="2 3">
    <name type="scientific">Phyllosticta citriasiana</name>
    <dbReference type="NCBI Taxonomy" id="595635"/>
    <lineage>
        <taxon>Eukaryota</taxon>
        <taxon>Fungi</taxon>
        <taxon>Dikarya</taxon>
        <taxon>Ascomycota</taxon>
        <taxon>Pezizomycotina</taxon>
        <taxon>Dothideomycetes</taxon>
        <taxon>Dothideomycetes incertae sedis</taxon>
        <taxon>Botryosphaeriales</taxon>
        <taxon>Phyllostictaceae</taxon>
        <taxon>Phyllosticta</taxon>
    </lineage>
</organism>
<gene>
    <name evidence="2" type="ORF">IWZ03DRAFT_146149</name>
</gene>
<dbReference type="EMBL" id="JBBPHU010000004">
    <property type="protein sequence ID" value="KAK7518455.1"/>
    <property type="molecule type" value="Genomic_DNA"/>
</dbReference>
<keyword evidence="3" id="KW-1185">Reference proteome</keyword>
<sequence>MNATRSCVQKNKRTNSRSPPAAPFAGLNSVFLGNGRTARLEPSPCCQGIYGRDRTREGFLKRQTLSYLQHPAHPTQASGSQNNPTTPTPTPIQNITIMVSFTLTTLVLGLLGSATALPPVFNSTAEPSAEWTSATILEKREPAKVINIGFKNADGVYYCTGYNFQGTCWHFGMEMGVCYDINDPARRGKMSSFGPDWEVTCDIFKGRGCSGKKKTVGYPGYKDLRPIFFDNQIASYNCRTMPSVQ</sequence>
<evidence type="ECO:0000256" key="1">
    <source>
        <dbReference type="SAM" id="MobiDB-lite"/>
    </source>
</evidence>